<gene>
    <name evidence="2" type="ORF">METZ01_LOCUS415332</name>
</gene>
<feature type="region of interest" description="Disordered" evidence="1">
    <location>
        <begin position="1"/>
        <end position="23"/>
    </location>
</feature>
<sequence>VNFSESVTLSSGGSMTVTLETGSTNDDGTVSITGIVNETSEDGTYTVRDGDASNDLAVNSIALSSGATLSDAAGNTMSSFSVPADSNLSDFNAIIINTTKPSTPLGFAANSNYGSVGLAWTAVSGATGYKVYRSTSPTSDFASLATPSTNSYTDSPASVTRYYYYVMSVNSLGDSNPSDTLYAYPSKIWYVEMDGSDSNDGKSKANAFKTIEQAIKTNSSLATGDTIYVGPSISSANPTRYKGGGGYYDFGGSKSDINLNHNKNFVLKGTSGAD</sequence>
<reference evidence="2" key="1">
    <citation type="submission" date="2018-05" db="EMBL/GenBank/DDBJ databases">
        <authorList>
            <person name="Lanie J.A."/>
            <person name="Ng W.-L."/>
            <person name="Kazmierczak K.M."/>
            <person name="Andrzejewski T.M."/>
            <person name="Davidsen T.M."/>
            <person name="Wayne K.J."/>
            <person name="Tettelin H."/>
            <person name="Glass J.I."/>
            <person name="Rusch D."/>
            <person name="Podicherti R."/>
            <person name="Tsui H.-C.T."/>
            <person name="Winkler M.E."/>
        </authorList>
    </citation>
    <scope>NUCLEOTIDE SEQUENCE</scope>
</reference>
<evidence type="ECO:0008006" key="3">
    <source>
        <dbReference type="Google" id="ProtNLM"/>
    </source>
</evidence>
<evidence type="ECO:0000313" key="2">
    <source>
        <dbReference type="EMBL" id="SVD62478.1"/>
    </source>
</evidence>
<protein>
    <recommendedName>
        <fullName evidence="3">Fibronectin type-III domain-containing protein</fullName>
    </recommendedName>
</protein>
<feature type="non-terminal residue" evidence="2">
    <location>
        <position position="1"/>
    </location>
</feature>
<evidence type="ECO:0000256" key="1">
    <source>
        <dbReference type="SAM" id="MobiDB-lite"/>
    </source>
</evidence>
<dbReference type="AlphaFoldDB" id="A0A382WW88"/>
<name>A0A382WW88_9ZZZZ</name>
<feature type="non-terminal residue" evidence="2">
    <location>
        <position position="274"/>
    </location>
</feature>
<dbReference type="InterPro" id="IPR036116">
    <property type="entry name" value="FN3_sf"/>
</dbReference>
<dbReference type="EMBL" id="UINC01162625">
    <property type="protein sequence ID" value="SVD62478.1"/>
    <property type="molecule type" value="Genomic_DNA"/>
</dbReference>
<organism evidence="2">
    <name type="scientific">marine metagenome</name>
    <dbReference type="NCBI Taxonomy" id="408172"/>
    <lineage>
        <taxon>unclassified sequences</taxon>
        <taxon>metagenomes</taxon>
        <taxon>ecological metagenomes</taxon>
    </lineage>
</organism>
<dbReference type="SUPFAM" id="SSF51126">
    <property type="entry name" value="Pectin lyase-like"/>
    <property type="match status" value="1"/>
</dbReference>
<dbReference type="SUPFAM" id="SSF49265">
    <property type="entry name" value="Fibronectin type III"/>
    <property type="match status" value="1"/>
</dbReference>
<accession>A0A382WW88</accession>
<dbReference type="Gene3D" id="2.60.40.10">
    <property type="entry name" value="Immunoglobulins"/>
    <property type="match status" value="1"/>
</dbReference>
<dbReference type="InterPro" id="IPR013783">
    <property type="entry name" value="Ig-like_fold"/>
</dbReference>
<proteinExistence type="predicted"/>
<dbReference type="InterPro" id="IPR011050">
    <property type="entry name" value="Pectin_lyase_fold/virulence"/>
</dbReference>